<dbReference type="InterPro" id="IPR058530">
    <property type="entry name" value="Baseplate_J-like_C"/>
</dbReference>
<comment type="caution">
    <text evidence="5">The sequence shown here is derived from an EMBL/GenBank/DDBJ whole genome shotgun (WGS) entry which is preliminary data.</text>
</comment>
<dbReference type="Pfam" id="PF26078">
    <property type="entry name" value="Baseplate_J_M"/>
    <property type="match status" value="1"/>
</dbReference>
<proteinExistence type="inferred from homology"/>
<dbReference type="OrthoDB" id="7565172at2"/>
<comment type="similarity">
    <text evidence="1">Belongs to the Mu gp47/PBSX XkdT family.</text>
</comment>
<dbReference type="InterPro" id="IPR058531">
    <property type="entry name" value="Baseplate_J_M"/>
</dbReference>
<evidence type="ECO:0000313" key="5">
    <source>
        <dbReference type="EMBL" id="ODS10915.1"/>
    </source>
</evidence>
<feature type="domain" description="Baseplate J-like C-terminal" evidence="4">
    <location>
        <begin position="281"/>
        <end position="354"/>
    </location>
</feature>
<organism evidence="5 6">
    <name type="scientific">Vibrio scophthalmi</name>
    <dbReference type="NCBI Taxonomy" id="45658"/>
    <lineage>
        <taxon>Bacteria</taxon>
        <taxon>Pseudomonadati</taxon>
        <taxon>Pseudomonadota</taxon>
        <taxon>Gammaproteobacteria</taxon>
        <taxon>Vibrionales</taxon>
        <taxon>Vibrionaceae</taxon>
        <taxon>Vibrio</taxon>
    </lineage>
</organism>
<dbReference type="PATRIC" id="fig|45658.8.peg.1170"/>
<protein>
    <submittedName>
        <fullName evidence="5">Mu-like prophage FluMu protein gp47</fullName>
    </submittedName>
</protein>
<dbReference type="PANTHER" id="PTHR37829">
    <property type="entry name" value="PHAGE-LIKE ELEMENT PBSX PROTEIN XKDT"/>
    <property type="match status" value="1"/>
</dbReference>
<accession>A0A1E3WMF0</accession>
<dbReference type="InterPro" id="IPR006949">
    <property type="entry name" value="Barrel_Baseplate_J-like"/>
</dbReference>
<dbReference type="EMBL" id="MDCJ01000002">
    <property type="protein sequence ID" value="ODS10915.1"/>
    <property type="molecule type" value="Genomic_DNA"/>
</dbReference>
<dbReference type="AlphaFoldDB" id="A0A1E3WMF0"/>
<evidence type="ECO:0000256" key="1">
    <source>
        <dbReference type="ARBA" id="ARBA00038087"/>
    </source>
</evidence>
<dbReference type="InterPro" id="IPR052399">
    <property type="entry name" value="Phage_Baseplate_Assmbl_Protein"/>
</dbReference>
<dbReference type="RefSeq" id="WP_069446346.1">
    <property type="nucleotide sequence ID" value="NZ_MDCJ01000002.1"/>
</dbReference>
<feature type="domain" description="Baseplate protein J-like barrel" evidence="2">
    <location>
        <begin position="100"/>
        <end position="170"/>
    </location>
</feature>
<evidence type="ECO:0000259" key="4">
    <source>
        <dbReference type="Pfam" id="PF26079"/>
    </source>
</evidence>
<name>A0A1E3WMF0_9VIBR</name>
<evidence type="ECO:0000313" key="6">
    <source>
        <dbReference type="Proteomes" id="UP000095131"/>
    </source>
</evidence>
<dbReference type="Pfam" id="PF26079">
    <property type="entry name" value="Baseplate_J_C"/>
    <property type="match status" value="1"/>
</dbReference>
<evidence type="ECO:0000259" key="3">
    <source>
        <dbReference type="Pfam" id="PF26078"/>
    </source>
</evidence>
<dbReference type="Pfam" id="PF04865">
    <property type="entry name" value="Baseplate_J"/>
    <property type="match status" value="1"/>
</dbReference>
<feature type="domain" description="Baseplate J-like central" evidence="3">
    <location>
        <begin position="193"/>
        <end position="270"/>
    </location>
</feature>
<dbReference type="PANTHER" id="PTHR37829:SF3">
    <property type="entry name" value="PROTEIN JAYE-RELATED"/>
    <property type="match status" value="1"/>
</dbReference>
<reference evidence="5 6" key="1">
    <citation type="submission" date="2016-08" db="EMBL/GenBank/DDBJ databases">
        <title>Genome sequencing of Vibrio scophthalmi strain FP3289, an isolated from Paralichthys olivaceus.</title>
        <authorList>
            <person name="Han H.-J."/>
        </authorList>
    </citation>
    <scope>NUCLEOTIDE SEQUENCE [LARGE SCALE GENOMIC DNA]</scope>
    <source>
        <strain evidence="5 6">FP3289</strain>
    </source>
</reference>
<gene>
    <name evidence="5" type="ORF">VSF3289_01176</name>
</gene>
<dbReference type="Proteomes" id="UP000095131">
    <property type="component" value="Unassembled WGS sequence"/>
</dbReference>
<evidence type="ECO:0000259" key="2">
    <source>
        <dbReference type="Pfam" id="PF04865"/>
    </source>
</evidence>
<sequence>MAYKSQSLREIVRQVESDIATELDVSQLPAIGVERAVAFAVAAAKRDTHDHIDWLSKQIVPSSQSDEQTIVERAAYESVPRKLAKKANGIAIVNGQVSQIAQNDVLLQHANGLRYIVTKAEQSNQGTVRFTIQCITTGSAGNLAGEAQELTLVNPIAGLESKATIESLDGGADLEPLNELLGRLYFRKQNPPMGGAVHDYKAWALEVPEVTRAWAYDAYQGGSTMGLTFVCDNLTDIIPTNAKQDEVDKYIYRHPDPATGIEVGRPGGIELVPFKLRLKAVQLQIKLTPDNEQTRKSVVQNLKNLERNYSNPASTITLSQVRTAIGISTGVQDYSCTLDKNITSEEKELITFGEPQWIV</sequence>